<dbReference type="AlphaFoldDB" id="A0A9P1H1N0"/>
<dbReference type="Gene3D" id="3.10.50.10">
    <property type="match status" value="1"/>
</dbReference>
<protein>
    <recommendedName>
        <fullName evidence="3">Chitinase</fullName>
    </recommendedName>
</protein>
<name>A0A9P1H1N0_9PEZI</name>
<dbReference type="Proteomes" id="UP000838763">
    <property type="component" value="Unassembled WGS sequence"/>
</dbReference>
<accession>A0A9P1H1N0</accession>
<keyword evidence="2" id="KW-1185">Reference proteome</keyword>
<organism evidence="1 2">
    <name type="scientific">Parascedosporium putredinis</name>
    <dbReference type="NCBI Taxonomy" id="1442378"/>
    <lineage>
        <taxon>Eukaryota</taxon>
        <taxon>Fungi</taxon>
        <taxon>Dikarya</taxon>
        <taxon>Ascomycota</taxon>
        <taxon>Pezizomycotina</taxon>
        <taxon>Sordariomycetes</taxon>
        <taxon>Hypocreomycetidae</taxon>
        <taxon>Microascales</taxon>
        <taxon>Microascaceae</taxon>
        <taxon>Parascedosporium</taxon>
    </lineage>
</organism>
<dbReference type="SUPFAM" id="SSF54556">
    <property type="entry name" value="Chitinase insertion domain"/>
    <property type="match status" value="1"/>
</dbReference>
<sequence>MDSTELISIGSTPVSRLPTRHFRIQLLIISRVPGAPDRGGKEHVDIENFVLLFRTIRQTFDASGHKYGLTFTIPSSVPGCPFSGDADAGEYTKNPGSLAYFEIMDIIKKQDPQITHDEETAVKYFRYGRLGGLMIWSVDQDDNDFSALSGLLGRDIPYTGGLSAEPVTEKGNWASHSYEMCKLTDCLKDGQVGIWGPRWKIAPGGGAFKDGCGKDKNKYVSGTDCCAPVPRPTPA</sequence>
<reference evidence="1" key="1">
    <citation type="submission" date="2022-11" db="EMBL/GenBank/DDBJ databases">
        <authorList>
            <person name="Scott C."/>
            <person name="Bruce N."/>
        </authorList>
    </citation>
    <scope>NUCLEOTIDE SEQUENCE</scope>
</reference>
<evidence type="ECO:0000313" key="1">
    <source>
        <dbReference type="EMBL" id="CAI4214312.1"/>
    </source>
</evidence>
<dbReference type="InterPro" id="IPR029070">
    <property type="entry name" value="Chitinase_insertion_sf"/>
</dbReference>
<proteinExistence type="predicted"/>
<gene>
    <name evidence="1" type="ORF">PPNO1_LOCUS4042</name>
</gene>
<evidence type="ECO:0000313" key="2">
    <source>
        <dbReference type="Proteomes" id="UP000838763"/>
    </source>
</evidence>
<dbReference type="EMBL" id="CALLCH030000011">
    <property type="protein sequence ID" value="CAI4214312.1"/>
    <property type="molecule type" value="Genomic_DNA"/>
</dbReference>
<comment type="caution">
    <text evidence="1">The sequence shown here is derived from an EMBL/GenBank/DDBJ whole genome shotgun (WGS) entry which is preliminary data.</text>
</comment>
<dbReference type="OrthoDB" id="73875at2759"/>
<evidence type="ECO:0008006" key="3">
    <source>
        <dbReference type="Google" id="ProtNLM"/>
    </source>
</evidence>